<name>I3IJB4_9BACT</name>
<dbReference type="Proteomes" id="UP000002985">
    <property type="component" value="Unassembled WGS sequence"/>
</dbReference>
<evidence type="ECO:0000313" key="1">
    <source>
        <dbReference type="EMBL" id="GAB61809.1"/>
    </source>
</evidence>
<dbReference type="AlphaFoldDB" id="I3IJB4"/>
<reference evidence="1 2" key="1">
    <citation type="journal article" date="2012" name="FEBS Lett.">
        <title>Anammox organism KSU-1 expresses a NirK-type copper-containing nitrite reductase instead of a NirS-type with cytochrome cd1.</title>
        <authorList>
            <person name="Hira D."/>
            <person name="Toh H."/>
            <person name="Migita C.T."/>
            <person name="Okubo H."/>
            <person name="Nishiyama T."/>
            <person name="Hattori M."/>
            <person name="Furukawa K."/>
            <person name="Fujii T."/>
        </authorList>
    </citation>
    <scope>NUCLEOTIDE SEQUENCE [LARGE SCALE GENOMIC DNA]</scope>
</reference>
<protein>
    <submittedName>
        <fullName evidence="1">Uncharacterized protein</fullName>
    </submittedName>
</protein>
<keyword evidence="2" id="KW-1185">Reference proteome</keyword>
<dbReference type="EMBL" id="BAFH01000003">
    <property type="protein sequence ID" value="GAB61809.1"/>
    <property type="molecule type" value="Genomic_DNA"/>
</dbReference>
<organism evidence="1 2">
    <name type="scientific">Candidatus Jettenia caeni</name>
    <dbReference type="NCBI Taxonomy" id="247490"/>
    <lineage>
        <taxon>Bacteria</taxon>
        <taxon>Pseudomonadati</taxon>
        <taxon>Planctomycetota</taxon>
        <taxon>Candidatus Brocadiia</taxon>
        <taxon>Candidatus Brocadiales</taxon>
        <taxon>Candidatus Brocadiaceae</taxon>
        <taxon>Candidatus Jettenia</taxon>
    </lineage>
</organism>
<sequence>MTRLSCNLAEYLGSSWLPLSGEIPCRFKRSNLTKRAIQIIEDSRKILEHSIKGDQSHKAELIQKIWKDIIMYNLKYEILSFGSMNNLFISNIEITIPDKCREVIFLVKKNKQSVSEVVQITDYGIVTLYAISWAHKVLRDYQNIESNGLGMDANRSSLEADLVIAEEVLGYAEELKKVQSKPIFAYDKSKNCLVFNGKKMSLKGKKTISILKALNKEQRPIAWLLKKFYDVDCEGYKKIRDAERGDFDTFVCKFNTKWRNNFGMKQDNVIIASNGKGVYCLTVEIKW</sequence>
<evidence type="ECO:0000313" key="2">
    <source>
        <dbReference type="Proteomes" id="UP000002985"/>
    </source>
</evidence>
<proteinExistence type="predicted"/>
<gene>
    <name evidence="1" type="ORF">KSU1_C0213</name>
</gene>
<accession>I3IJB4</accession>
<comment type="caution">
    <text evidence="1">The sequence shown here is derived from an EMBL/GenBank/DDBJ whole genome shotgun (WGS) entry which is preliminary data.</text>
</comment>